<keyword evidence="1" id="KW-1133">Transmembrane helix</keyword>
<keyword evidence="1" id="KW-0812">Transmembrane</keyword>
<evidence type="ECO:0000259" key="2">
    <source>
        <dbReference type="Pfam" id="PF10756"/>
    </source>
</evidence>
<dbReference type="RefSeq" id="WP_259612139.1">
    <property type="nucleotide sequence ID" value="NZ_CP091139.2"/>
</dbReference>
<evidence type="ECO:0000313" key="4">
    <source>
        <dbReference type="Proteomes" id="UP001054811"/>
    </source>
</evidence>
<dbReference type="Proteomes" id="UP001054811">
    <property type="component" value="Chromosome"/>
</dbReference>
<feature type="transmembrane region" description="Helical" evidence="1">
    <location>
        <begin position="12"/>
        <end position="32"/>
    </location>
</feature>
<organism evidence="3 4">
    <name type="scientific">Microbacterium elymi</name>
    <dbReference type="NCBI Taxonomy" id="2909587"/>
    <lineage>
        <taxon>Bacteria</taxon>
        <taxon>Bacillati</taxon>
        <taxon>Actinomycetota</taxon>
        <taxon>Actinomycetes</taxon>
        <taxon>Micrococcales</taxon>
        <taxon>Microbacteriaceae</taxon>
        <taxon>Microbacterium</taxon>
    </lineage>
</organism>
<keyword evidence="1" id="KW-0472">Membrane</keyword>
<dbReference type="InterPro" id="IPR019692">
    <property type="entry name" value="CFP-6_PH"/>
</dbReference>
<sequence>MTKDLAQGGVIVLRAVSSVITFWALAGLAVIFVGDAAIRGRVELALRAGGVIAFILWCAWVFLIRMSVRVDASALSARNLLRWVRIPWARVADVERRAQLRITLDDGSAVECWAARSPRVRGRGRVCERTAHCRRCGRRGSRRPGRMGP</sequence>
<reference evidence="3" key="1">
    <citation type="submission" date="2022-01" db="EMBL/GenBank/DDBJ databases">
        <title>Microbacterium eymi and Microbacterium rhizovicinus sp. nov., isolated from the rhizospheric soil of Elymus tsukushiensis, a plant native to the Dokdo Islands, Republic of Korea.</title>
        <authorList>
            <person name="Hwang Y.J."/>
        </authorList>
    </citation>
    <scope>NUCLEOTIDE SEQUENCE</scope>
    <source>
        <strain evidence="3">KUDC0405</strain>
    </source>
</reference>
<name>A0ABY5NK34_9MICO</name>
<feature type="domain" description="Low molecular weight protein antigen 6 PH" evidence="2">
    <location>
        <begin position="65"/>
        <end position="114"/>
    </location>
</feature>
<dbReference type="EMBL" id="CP091139">
    <property type="protein sequence ID" value="UUT35533.1"/>
    <property type="molecule type" value="Genomic_DNA"/>
</dbReference>
<keyword evidence="4" id="KW-1185">Reference proteome</keyword>
<evidence type="ECO:0000256" key="1">
    <source>
        <dbReference type="SAM" id="Phobius"/>
    </source>
</evidence>
<gene>
    <name evidence="3" type="ORF">L2X98_19505</name>
</gene>
<proteinExistence type="predicted"/>
<feature type="transmembrane region" description="Helical" evidence="1">
    <location>
        <begin position="44"/>
        <end position="63"/>
    </location>
</feature>
<protein>
    <submittedName>
        <fullName evidence="3">PH domain-containing protein</fullName>
    </submittedName>
</protein>
<accession>A0ABY5NK34</accession>
<evidence type="ECO:0000313" key="3">
    <source>
        <dbReference type="EMBL" id="UUT35533.1"/>
    </source>
</evidence>
<dbReference type="Pfam" id="PF10756">
    <property type="entry name" value="bPH_6"/>
    <property type="match status" value="1"/>
</dbReference>